<dbReference type="EMBL" id="BPLQ01006398">
    <property type="protein sequence ID" value="GIY22070.1"/>
    <property type="molecule type" value="Genomic_DNA"/>
</dbReference>
<keyword evidence="2" id="KW-1185">Reference proteome</keyword>
<evidence type="ECO:0000313" key="2">
    <source>
        <dbReference type="Proteomes" id="UP001054837"/>
    </source>
</evidence>
<accession>A0AAV4RP53</accession>
<dbReference type="Proteomes" id="UP001054837">
    <property type="component" value="Unassembled WGS sequence"/>
</dbReference>
<organism evidence="1 2">
    <name type="scientific">Caerostris darwini</name>
    <dbReference type="NCBI Taxonomy" id="1538125"/>
    <lineage>
        <taxon>Eukaryota</taxon>
        <taxon>Metazoa</taxon>
        <taxon>Ecdysozoa</taxon>
        <taxon>Arthropoda</taxon>
        <taxon>Chelicerata</taxon>
        <taxon>Arachnida</taxon>
        <taxon>Araneae</taxon>
        <taxon>Araneomorphae</taxon>
        <taxon>Entelegynae</taxon>
        <taxon>Araneoidea</taxon>
        <taxon>Araneidae</taxon>
        <taxon>Caerostris</taxon>
    </lineage>
</organism>
<protein>
    <submittedName>
        <fullName evidence="1">Uncharacterized protein</fullName>
    </submittedName>
</protein>
<comment type="caution">
    <text evidence="1">The sequence shown here is derived from an EMBL/GenBank/DDBJ whole genome shotgun (WGS) entry which is preliminary data.</text>
</comment>
<evidence type="ECO:0000313" key="1">
    <source>
        <dbReference type="EMBL" id="GIY22070.1"/>
    </source>
</evidence>
<proteinExistence type="predicted"/>
<reference evidence="1 2" key="1">
    <citation type="submission" date="2021-06" db="EMBL/GenBank/DDBJ databases">
        <title>Caerostris darwini draft genome.</title>
        <authorList>
            <person name="Kono N."/>
            <person name="Arakawa K."/>
        </authorList>
    </citation>
    <scope>NUCLEOTIDE SEQUENCE [LARGE SCALE GENOMIC DNA]</scope>
</reference>
<sequence>MFSHCKSIRPFPITLKEQLNRQEHHKGAYFLFTSSISPSTYTNPKHLSPPYYYHPRTTRPFLALISGLVYIIASKGECLDILSHLPSSRNAKMRPPVKKCDVTYGSDLLSLRKGT</sequence>
<name>A0AAV4RP53_9ARAC</name>
<gene>
    <name evidence="1" type="ORF">CDAR_507981</name>
</gene>
<dbReference type="AlphaFoldDB" id="A0AAV4RP53"/>